<gene>
    <name evidence="5" type="ORF">GW7_17097</name>
</gene>
<dbReference type="InterPro" id="IPR042426">
    <property type="entry name" value="CDPF1"/>
</dbReference>
<feature type="region of interest" description="Disordered" evidence="3">
    <location>
        <begin position="1"/>
        <end position="68"/>
    </location>
</feature>
<protein>
    <recommendedName>
        <fullName evidence="2">Cysteine-rich DPF motif domain-containing protein 1</fullName>
    </recommendedName>
</protein>
<feature type="domain" description="Cysteine-rich DPF motif" evidence="4">
    <location>
        <begin position="78"/>
        <end position="179"/>
    </location>
</feature>
<sequence>MGGVAHALWGAEPDGGRERPRRLLTSPLAEGPKGGLLDPGLSPALRSPGEPESLRAGNGAGEGQSMTSEAERSPLGVFECQLCALTAPYSYVGQKPPNTQSVLLLEESYIMKDPFSPDRGRFLVLGAQCSVCSRLVCVGPVVIPCSSQECSLFYSKRFCLPCVQKNLSAFPPEIQQDLEKRKAPSSKRPLGRACPGT</sequence>
<dbReference type="PANTHER" id="PTHR31849">
    <property type="entry name" value="CYSTEINE-RICH PDF MOTIF DOMAIN-CONTAINING PROTEIN 1"/>
    <property type="match status" value="1"/>
</dbReference>
<evidence type="ECO:0000313" key="5">
    <source>
        <dbReference type="EMBL" id="EHB13224.1"/>
    </source>
</evidence>
<dbReference type="EMBL" id="JH172084">
    <property type="protein sequence ID" value="EHB13224.1"/>
    <property type="molecule type" value="Genomic_DNA"/>
</dbReference>
<dbReference type="PRINTS" id="PR01995">
    <property type="entry name" value="UPF0595"/>
</dbReference>
<name>G5BVB0_HETGA</name>
<dbReference type="Pfam" id="PF10170">
    <property type="entry name" value="C6_DPF"/>
    <property type="match status" value="1"/>
</dbReference>
<accession>G5BVB0</accession>
<feature type="region of interest" description="Disordered" evidence="3">
    <location>
        <begin position="177"/>
        <end position="197"/>
    </location>
</feature>
<evidence type="ECO:0000259" key="4">
    <source>
        <dbReference type="Pfam" id="PF10170"/>
    </source>
</evidence>
<proteinExistence type="inferred from homology"/>
<reference evidence="5 6" key="1">
    <citation type="journal article" date="2011" name="Nature">
        <title>Genome sequencing reveals insights into physiology and longevity of the naked mole rat.</title>
        <authorList>
            <person name="Kim E.B."/>
            <person name="Fang X."/>
            <person name="Fushan A.A."/>
            <person name="Huang Z."/>
            <person name="Lobanov A.V."/>
            <person name="Han L."/>
            <person name="Marino S.M."/>
            <person name="Sun X."/>
            <person name="Turanov A.A."/>
            <person name="Yang P."/>
            <person name="Yim S.H."/>
            <person name="Zhao X."/>
            <person name="Kasaikina M.V."/>
            <person name="Stoletzki N."/>
            <person name="Peng C."/>
            <person name="Polak P."/>
            <person name="Xiong Z."/>
            <person name="Kiezun A."/>
            <person name="Zhu Y."/>
            <person name="Chen Y."/>
            <person name="Kryukov G.V."/>
            <person name="Zhang Q."/>
            <person name="Peshkin L."/>
            <person name="Yang L."/>
            <person name="Bronson R.T."/>
            <person name="Buffenstein R."/>
            <person name="Wang B."/>
            <person name="Han C."/>
            <person name="Li Q."/>
            <person name="Chen L."/>
            <person name="Zhao W."/>
            <person name="Sunyaev S.R."/>
            <person name="Park T.J."/>
            <person name="Zhang G."/>
            <person name="Wang J."/>
            <person name="Gladyshev V.N."/>
        </authorList>
    </citation>
    <scope>NUCLEOTIDE SEQUENCE [LARGE SCALE GENOMIC DNA]</scope>
</reference>
<dbReference type="InterPro" id="IPR018785">
    <property type="entry name" value="CDPF1_dom"/>
</dbReference>
<dbReference type="FunCoup" id="G5BVB0">
    <property type="interactions" value="18"/>
</dbReference>
<dbReference type="AlphaFoldDB" id="G5BVB0"/>
<dbReference type="PANTHER" id="PTHR31849:SF1">
    <property type="entry name" value="CYSTEINE-RICH DPF MOTIF DOMAIN-CONTAINING PROTEIN 1"/>
    <property type="match status" value="1"/>
</dbReference>
<dbReference type="Proteomes" id="UP000006813">
    <property type="component" value="Unassembled WGS sequence"/>
</dbReference>
<dbReference type="InParanoid" id="G5BVB0"/>
<dbReference type="eggNOG" id="KOG4543">
    <property type="taxonomic scope" value="Eukaryota"/>
</dbReference>
<organism evidence="5 6">
    <name type="scientific">Heterocephalus glaber</name>
    <name type="common">Naked mole rat</name>
    <dbReference type="NCBI Taxonomy" id="10181"/>
    <lineage>
        <taxon>Eukaryota</taxon>
        <taxon>Metazoa</taxon>
        <taxon>Chordata</taxon>
        <taxon>Craniata</taxon>
        <taxon>Vertebrata</taxon>
        <taxon>Euteleostomi</taxon>
        <taxon>Mammalia</taxon>
        <taxon>Eutheria</taxon>
        <taxon>Euarchontoglires</taxon>
        <taxon>Glires</taxon>
        <taxon>Rodentia</taxon>
        <taxon>Hystricomorpha</taxon>
        <taxon>Bathyergidae</taxon>
        <taxon>Heterocephalus</taxon>
    </lineage>
</organism>
<dbReference type="STRING" id="10181.G5BVB0"/>
<evidence type="ECO:0000313" key="6">
    <source>
        <dbReference type="Proteomes" id="UP000006813"/>
    </source>
</evidence>
<comment type="similarity">
    <text evidence="1">Belongs to the CDPF1 family.</text>
</comment>
<evidence type="ECO:0000256" key="1">
    <source>
        <dbReference type="ARBA" id="ARBA00007917"/>
    </source>
</evidence>
<evidence type="ECO:0000256" key="3">
    <source>
        <dbReference type="SAM" id="MobiDB-lite"/>
    </source>
</evidence>
<evidence type="ECO:0000256" key="2">
    <source>
        <dbReference type="ARBA" id="ARBA00014801"/>
    </source>
</evidence>